<proteinExistence type="predicted"/>
<dbReference type="AlphaFoldDB" id="A0AAE0GSF4"/>
<accession>A0AAE0GSF4</accession>
<gene>
    <name evidence="1" type="ORF">CYMTET_8873</name>
</gene>
<name>A0AAE0GSF4_9CHLO</name>
<protein>
    <submittedName>
        <fullName evidence="1">Uncharacterized protein</fullName>
    </submittedName>
</protein>
<evidence type="ECO:0000313" key="1">
    <source>
        <dbReference type="EMBL" id="KAK3283432.1"/>
    </source>
</evidence>
<evidence type="ECO:0000313" key="2">
    <source>
        <dbReference type="Proteomes" id="UP001190700"/>
    </source>
</evidence>
<sequence>MIYLHSSKYARKQEFEVPGTSLFFAQHRKLTDAYILSRKAAVKILESGVQEAIMPWDDFVPALYSSHPRRDVEALACIQKVRNQGFIALCFARDDVLSVNAAKTVGSDSNYAPCILGDYGVFLPIPQSLTEGGCKRFSMERLMAGDLQGIGRHLESHSYAILIPDADSRKLFTKVEEEWLRFFTECSDNEKRQCKVSQMRDGQLMLHSGGYTRQVFREQFHLVCGAWELHQFHDKQLEESNRLVCEVLKKLCIRLLGTLMPRLEEKRQAAYMLRYEHAARICAPTFSMSARGAEMANACPGSLQAEYVLNHFRP</sequence>
<dbReference type="EMBL" id="LGRX02002782">
    <property type="protein sequence ID" value="KAK3283432.1"/>
    <property type="molecule type" value="Genomic_DNA"/>
</dbReference>
<organism evidence="1 2">
    <name type="scientific">Cymbomonas tetramitiformis</name>
    <dbReference type="NCBI Taxonomy" id="36881"/>
    <lineage>
        <taxon>Eukaryota</taxon>
        <taxon>Viridiplantae</taxon>
        <taxon>Chlorophyta</taxon>
        <taxon>Pyramimonadophyceae</taxon>
        <taxon>Pyramimonadales</taxon>
        <taxon>Pyramimonadaceae</taxon>
        <taxon>Cymbomonas</taxon>
    </lineage>
</organism>
<keyword evidence="2" id="KW-1185">Reference proteome</keyword>
<comment type="caution">
    <text evidence="1">The sequence shown here is derived from an EMBL/GenBank/DDBJ whole genome shotgun (WGS) entry which is preliminary data.</text>
</comment>
<dbReference type="Proteomes" id="UP001190700">
    <property type="component" value="Unassembled WGS sequence"/>
</dbReference>
<reference evidence="1 2" key="1">
    <citation type="journal article" date="2015" name="Genome Biol. Evol.">
        <title>Comparative Genomics of a Bacterivorous Green Alga Reveals Evolutionary Causalities and Consequences of Phago-Mixotrophic Mode of Nutrition.</title>
        <authorList>
            <person name="Burns J.A."/>
            <person name="Paasch A."/>
            <person name="Narechania A."/>
            <person name="Kim E."/>
        </authorList>
    </citation>
    <scope>NUCLEOTIDE SEQUENCE [LARGE SCALE GENOMIC DNA]</scope>
    <source>
        <strain evidence="1 2">PLY_AMNH</strain>
    </source>
</reference>